<gene>
    <name evidence="3" type="ORF">CALVIDRAFT_538199</name>
</gene>
<accession>A0A167L805</accession>
<evidence type="ECO:0000313" key="4">
    <source>
        <dbReference type="Proteomes" id="UP000076738"/>
    </source>
</evidence>
<dbReference type="InterPro" id="IPR003593">
    <property type="entry name" value="AAA+_ATPase"/>
</dbReference>
<evidence type="ECO:0000313" key="3">
    <source>
        <dbReference type="EMBL" id="KZO95425.1"/>
    </source>
</evidence>
<dbReference type="InterPro" id="IPR027417">
    <property type="entry name" value="P-loop_NTPase"/>
</dbReference>
<dbReference type="PANTHER" id="PTHR46411:SF3">
    <property type="entry name" value="AAA+ ATPASE DOMAIN-CONTAINING PROTEIN"/>
    <property type="match status" value="1"/>
</dbReference>
<feature type="region of interest" description="Disordered" evidence="1">
    <location>
        <begin position="1"/>
        <end position="22"/>
    </location>
</feature>
<dbReference type="Gene3D" id="3.40.50.300">
    <property type="entry name" value="P-loop containing nucleotide triphosphate hydrolases"/>
    <property type="match status" value="1"/>
</dbReference>
<proteinExistence type="predicted"/>
<dbReference type="Pfam" id="PF00004">
    <property type="entry name" value="AAA"/>
    <property type="match status" value="1"/>
</dbReference>
<dbReference type="STRING" id="1330018.A0A167L805"/>
<dbReference type="AlphaFoldDB" id="A0A167L805"/>
<dbReference type="GO" id="GO:0005524">
    <property type="term" value="F:ATP binding"/>
    <property type="evidence" value="ECO:0007669"/>
    <property type="project" value="InterPro"/>
</dbReference>
<dbReference type="GO" id="GO:0016887">
    <property type="term" value="F:ATP hydrolysis activity"/>
    <property type="evidence" value="ECO:0007669"/>
    <property type="project" value="InterPro"/>
</dbReference>
<evidence type="ECO:0000256" key="1">
    <source>
        <dbReference type="SAM" id="MobiDB-lite"/>
    </source>
</evidence>
<sequence length="778" mass="87384">MPILVEVSAPETPSDESPSPAVIARAAKKPEINGILPHANGVNGVHANPVAAASPVEPTPVANGDPAEAPASRVDSREQAPDAIADSTLSDESPKVDGDSTSSPKEEGAEKDEKEAEVKVGETSEEDKPKEPEFPPGCRAELKRVDEVYDKEAGEWVVRDAAPVSAEDKADKYREFCFTVYRKFNSDNTDSFTLLHIKSPFLKKVGKVVIGNIPGVSWNPAVVKIDPQILLAWLPYLRTHLDTIKTKEEPTEDETTTITHLTILVEFLESEYQSTLEQVNGLVPHGEITFDLLWAILLPRTLMYTSCSTTDQSRAVELVGAELHTPWPSPHYWELDCRYVESCASMSDEHAKFGHAQMTIRVPLFKGSAKITSLAAYPMKFHSRQDELRTKLIARGKRWVELEGMHHLAYDGVAFKFVQAKKARVTVKGRVMIDKKTFKRINANYPIPSVEGSKDSEEDSYGYRRNDSDCGDDEDDEREEILLVDELNDDQLMLTTPIVYGFSLVDKVWLEFNVDHVKEITWNDAAFSNLVLPPAQKELIQSLVEAHSQNEKFDDFIEGKGQGLIFNLYGPPGIGKTMSAEATSEHVRRPLYVVKSSDLGIHAEQLDSAITEVFDIAHTWGAVVLLDEADVYMEERSVHDLARNALVAVFLRQLEYFRGILFLTTNRVKTFDEAFQSRIHVSLRFKDLDRVAKRKIWLAFLTKVGLVERDFDADQWEALSLKKINGRQIKNCVRTAQALATSKKEKLGYKHLLQVLTIMDQFEQDFNHPIGGEVQFYN</sequence>
<keyword evidence="3" id="KW-0378">Hydrolase</keyword>
<keyword evidence="4" id="KW-1185">Reference proteome</keyword>
<dbReference type="Pfam" id="PF22942">
    <property type="entry name" value="DUF7025"/>
    <property type="match status" value="1"/>
</dbReference>
<dbReference type="PANTHER" id="PTHR46411">
    <property type="entry name" value="FAMILY ATPASE, PUTATIVE-RELATED"/>
    <property type="match status" value="1"/>
</dbReference>
<evidence type="ECO:0000259" key="2">
    <source>
        <dbReference type="SMART" id="SM00382"/>
    </source>
</evidence>
<dbReference type="EMBL" id="KV417289">
    <property type="protein sequence ID" value="KZO95425.1"/>
    <property type="molecule type" value="Genomic_DNA"/>
</dbReference>
<dbReference type="CDD" id="cd19481">
    <property type="entry name" value="RecA-like_protease"/>
    <property type="match status" value="1"/>
</dbReference>
<organism evidence="3 4">
    <name type="scientific">Calocera viscosa (strain TUFC12733)</name>
    <dbReference type="NCBI Taxonomy" id="1330018"/>
    <lineage>
        <taxon>Eukaryota</taxon>
        <taxon>Fungi</taxon>
        <taxon>Dikarya</taxon>
        <taxon>Basidiomycota</taxon>
        <taxon>Agaricomycotina</taxon>
        <taxon>Dacrymycetes</taxon>
        <taxon>Dacrymycetales</taxon>
        <taxon>Dacrymycetaceae</taxon>
        <taxon>Calocera</taxon>
    </lineage>
</organism>
<reference evidence="3 4" key="1">
    <citation type="journal article" date="2016" name="Mol. Biol. Evol.">
        <title>Comparative Genomics of Early-Diverging Mushroom-Forming Fungi Provides Insights into the Origins of Lignocellulose Decay Capabilities.</title>
        <authorList>
            <person name="Nagy L.G."/>
            <person name="Riley R."/>
            <person name="Tritt A."/>
            <person name="Adam C."/>
            <person name="Daum C."/>
            <person name="Floudas D."/>
            <person name="Sun H."/>
            <person name="Yadav J.S."/>
            <person name="Pangilinan J."/>
            <person name="Larsson K.H."/>
            <person name="Matsuura K."/>
            <person name="Barry K."/>
            <person name="Labutti K."/>
            <person name="Kuo R."/>
            <person name="Ohm R.A."/>
            <person name="Bhattacharya S.S."/>
            <person name="Shirouzu T."/>
            <person name="Yoshinaga Y."/>
            <person name="Martin F.M."/>
            <person name="Grigoriev I.V."/>
            <person name="Hibbett D.S."/>
        </authorList>
    </citation>
    <scope>NUCLEOTIDE SEQUENCE [LARGE SCALE GENOMIC DNA]</scope>
    <source>
        <strain evidence="3 4">TUFC12733</strain>
    </source>
</reference>
<dbReference type="SUPFAM" id="SSF52540">
    <property type="entry name" value="P-loop containing nucleoside triphosphate hydrolases"/>
    <property type="match status" value="1"/>
</dbReference>
<dbReference type="InterPro" id="IPR003959">
    <property type="entry name" value="ATPase_AAA_core"/>
</dbReference>
<dbReference type="InterPro" id="IPR054289">
    <property type="entry name" value="DUF7025"/>
</dbReference>
<feature type="compositionally biased region" description="Basic and acidic residues" evidence="1">
    <location>
        <begin position="92"/>
        <end position="133"/>
    </location>
</feature>
<feature type="region of interest" description="Disordered" evidence="1">
    <location>
        <begin position="34"/>
        <end position="139"/>
    </location>
</feature>
<protein>
    <submittedName>
        <fullName evidence="3">p-loop containing nucleoside triphosphate hydrolase protein</fullName>
    </submittedName>
</protein>
<dbReference type="OrthoDB" id="10042665at2759"/>
<dbReference type="SMART" id="SM00382">
    <property type="entry name" value="AAA"/>
    <property type="match status" value="1"/>
</dbReference>
<name>A0A167L805_CALVF</name>
<feature type="region of interest" description="Disordered" evidence="1">
    <location>
        <begin position="449"/>
        <end position="475"/>
    </location>
</feature>
<feature type="domain" description="AAA+ ATPase" evidence="2">
    <location>
        <begin position="562"/>
        <end position="689"/>
    </location>
</feature>
<dbReference type="Proteomes" id="UP000076738">
    <property type="component" value="Unassembled WGS sequence"/>
</dbReference>